<sequence length="107" mass="11635">MKRFAINHNDLRRTASPEALWSRVVTRLKLNAPTPREKGPERAVQLQASSRLTVSVPVTVPQLGMDCDALTYGVSGNGSRLTVSVPVTVPQLGEEEKRAGRARTAVD</sequence>
<dbReference type="EMBL" id="PGCI01000109">
    <property type="protein sequence ID" value="PLW39870.1"/>
    <property type="molecule type" value="Genomic_DNA"/>
</dbReference>
<proteinExistence type="predicted"/>
<dbReference type="Proteomes" id="UP000235392">
    <property type="component" value="Unassembled WGS sequence"/>
</dbReference>
<organism evidence="1 2">
    <name type="scientific">Puccinia coronata f. sp. avenae</name>
    <dbReference type="NCBI Taxonomy" id="200324"/>
    <lineage>
        <taxon>Eukaryota</taxon>
        <taxon>Fungi</taxon>
        <taxon>Dikarya</taxon>
        <taxon>Basidiomycota</taxon>
        <taxon>Pucciniomycotina</taxon>
        <taxon>Pucciniomycetes</taxon>
        <taxon>Pucciniales</taxon>
        <taxon>Pucciniaceae</taxon>
        <taxon>Puccinia</taxon>
    </lineage>
</organism>
<name>A0A2N5UQ33_9BASI</name>
<evidence type="ECO:0000313" key="1">
    <source>
        <dbReference type="EMBL" id="PLW39870.1"/>
    </source>
</evidence>
<evidence type="ECO:0000313" key="2">
    <source>
        <dbReference type="Proteomes" id="UP000235392"/>
    </source>
</evidence>
<comment type="caution">
    <text evidence="1">The sequence shown here is derived from an EMBL/GenBank/DDBJ whole genome shotgun (WGS) entry which is preliminary data.</text>
</comment>
<protein>
    <submittedName>
        <fullName evidence="1">Uncharacterized protein</fullName>
    </submittedName>
</protein>
<dbReference type="AlphaFoldDB" id="A0A2N5UQ33"/>
<gene>
    <name evidence="1" type="ORF">PCASD_07921</name>
</gene>
<reference evidence="1 2" key="1">
    <citation type="submission" date="2017-11" db="EMBL/GenBank/DDBJ databases">
        <title>De novo assembly and phasing of dikaryotic genomes from two isolates of Puccinia coronata f. sp. avenae, the causal agent of oat crown rust.</title>
        <authorList>
            <person name="Miller M.E."/>
            <person name="Zhang Y."/>
            <person name="Omidvar V."/>
            <person name="Sperschneider J."/>
            <person name="Schwessinger B."/>
            <person name="Raley C."/>
            <person name="Palmer J.M."/>
            <person name="Garnica D."/>
            <person name="Upadhyaya N."/>
            <person name="Rathjen J."/>
            <person name="Taylor J.M."/>
            <person name="Park R.F."/>
            <person name="Dodds P.N."/>
            <person name="Hirsch C.D."/>
            <person name="Kianian S.F."/>
            <person name="Figueroa M."/>
        </authorList>
    </citation>
    <scope>NUCLEOTIDE SEQUENCE [LARGE SCALE GENOMIC DNA]</scope>
    <source>
        <strain evidence="1">12SD80</strain>
    </source>
</reference>
<accession>A0A2N5UQ33</accession>